<name>A0A0D8HHP5_9ACTN</name>
<proteinExistence type="predicted"/>
<organism evidence="2 3">
    <name type="scientific">Acidithrix ferrooxidans</name>
    <dbReference type="NCBI Taxonomy" id="1280514"/>
    <lineage>
        <taxon>Bacteria</taxon>
        <taxon>Bacillati</taxon>
        <taxon>Actinomycetota</taxon>
        <taxon>Acidimicrobiia</taxon>
        <taxon>Acidimicrobiales</taxon>
        <taxon>Acidimicrobiaceae</taxon>
        <taxon>Acidithrix</taxon>
    </lineage>
</organism>
<feature type="region of interest" description="Disordered" evidence="1">
    <location>
        <begin position="1"/>
        <end position="30"/>
    </location>
</feature>
<dbReference type="AlphaFoldDB" id="A0A0D8HHP5"/>
<comment type="caution">
    <text evidence="2">The sequence shown here is derived from an EMBL/GenBank/DDBJ whole genome shotgun (WGS) entry which is preliminary data.</text>
</comment>
<protein>
    <submittedName>
        <fullName evidence="2">Uncharacterized protein</fullName>
    </submittedName>
</protein>
<gene>
    <name evidence="2" type="ORF">AXFE_17110</name>
</gene>
<keyword evidence="3" id="KW-1185">Reference proteome</keyword>
<dbReference type="Proteomes" id="UP000032360">
    <property type="component" value="Unassembled WGS sequence"/>
</dbReference>
<sequence length="62" mass="6822">MITMTQIALHNHDSNPLQERPQGSRCSPAKPTTLRHLLGNPLTEVVKPLQQRIVSTNKGGPI</sequence>
<evidence type="ECO:0000313" key="2">
    <source>
        <dbReference type="EMBL" id="KJF17433.1"/>
    </source>
</evidence>
<evidence type="ECO:0000313" key="3">
    <source>
        <dbReference type="Proteomes" id="UP000032360"/>
    </source>
</evidence>
<dbReference type="EMBL" id="JXYS01000042">
    <property type="protein sequence ID" value="KJF17433.1"/>
    <property type="molecule type" value="Genomic_DNA"/>
</dbReference>
<reference evidence="2 3" key="1">
    <citation type="submission" date="2015-01" db="EMBL/GenBank/DDBJ databases">
        <title>Draft genome of the acidophilic iron oxidizer Acidithrix ferrooxidans strain Py-F3.</title>
        <authorList>
            <person name="Poehlein A."/>
            <person name="Eisen S."/>
            <person name="Schloemann M."/>
            <person name="Johnson B.D."/>
            <person name="Daniel R."/>
            <person name="Muehling M."/>
        </authorList>
    </citation>
    <scope>NUCLEOTIDE SEQUENCE [LARGE SCALE GENOMIC DNA]</scope>
    <source>
        <strain evidence="2 3">Py-F3</strain>
    </source>
</reference>
<evidence type="ECO:0000256" key="1">
    <source>
        <dbReference type="SAM" id="MobiDB-lite"/>
    </source>
</evidence>
<accession>A0A0D8HHP5</accession>